<comment type="similarity">
    <text evidence="1">Belongs to the transferase hexapeptide repeat family.</text>
</comment>
<proteinExistence type="inferred from homology"/>
<keyword evidence="2 3" id="KW-0808">Transferase</keyword>
<dbReference type="OrthoDB" id="272049at2"/>
<gene>
    <name evidence="3" type="ORF">L602_004100000010</name>
</gene>
<name>A0A562B894_9BURK</name>
<evidence type="ECO:0000256" key="1">
    <source>
        <dbReference type="ARBA" id="ARBA00007274"/>
    </source>
</evidence>
<accession>A0A562B894</accession>
<dbReference type="SUPFAM" id="SSF51161">
    <property type="entry name" value="Trimeric LpxA-like enzymes"/>
    <property type="match status" value="1"/>
</dbReference>
<comment type="caution">
    <text evidence="3">The sequence shown here is derived from an EMBL/GenBank/DDBJ whole genome shotgun (WGS) entry which is preliminary data.</text>
</comment>
<dbReference type="EMBL" id="VLJN01000036">
    <property type="protein sequence ID" value="TWG81402.1"/>
    <property type="molecule type" value="Genomic_DNA"/>
</dbReference>
<evidence type="ECO:0000313" key="3">
    <source>
        <dbReference type="EMBL" id="TWG81402.1"/>
    </source>
</evidence>
<dbReference type="Proteomes" id="UP000318141">
    <property type="component" value="Unassembled WGS sequence"/>
</dbReference>
<dbReference type="GO" id="GO:0005829">
    <property type="term" value="C:cytosol"/>
    <property type="evidence" value="ECO:0007669"/>
    <property type="project" value="TreeGrafter"/>
</dbReference>
<reference evidence="3 4" key="1">
    <citation type="submission" date="2019-07" db="EMBL/GenBank/DDBJ databases">
        <title>Genome sequencing of lignin-degrading bacterial isolates.</title>
        <authorList>
            <person name="Gladden J."/>
        </authorList>
    </citation>
    <scope>NUCLEOTIDE SEQUENCE [LARGE SCALE GENOMIC DNA]</scope>
    <source>
        <strain evidence="3 4">J11</strain>
    </source>
</reference>
<dbReference type="PANTHER" id="PTHR23416:SF23">
    <property type="entry name" value="ACETYLTRANSFERASE C18B11.09C-RELATED"/>
    <property type="match status" value="1"/>
</dbReference>
<dbReference type="Gene3D" id="2.160.10.10">
    <property type="entry name" value="Hexapeptide repeat proteins"/>
    <property type="match status" value="1"/>
</dbReference>
<sequence>MIKRVLAAASIGLPWPLRRALLNRFCGARIHPTARIGMSIVMCDELELGPHARVGHLTLVKGLRRLALGEHAILGSLNWVSGFPQGLDDSPHFRDATGRLPALIIGRHAAVTSRHIIDCTDTVTIGEYATLAGYRTQILTHSVSIRESRQRCAPVSIGAYCFVGTGSILLPGAALPDYSVLAAGAVLNRGLSAPHMLYGGCPAKALQELPEDLPYFTREEGYIV</sequence>
<keyword evidence="4" id="KW-1185">Reference proteome</keyword>
<dbReference type="InterPro" id="IPR051159">
    <property type="entry name" value="Hexapeptide_acetyltransf"/>
</dbReference>
<dbReference type="GO" id="GO:0008374">
    <property type="term" value="F:O-acyltransferase activity"/>
    <property type="evidence" value="ECO:0007669"/>
    <property type="project" value="TreeGrafter"/>
</dbReference>
<dbReference type="PANTHER" id="PTHR23416">
    <property type="entry name" value="SIALIC ACID SYNTHASE-RELATED"/>
    <property type="match status" value="1"/>
</dbReference>
<dbReference type="InterPro" id="IPR011004">
    <property type="entry name" value="Trimer_LpxA-like_sf"/>
</dbReference>
<organism evidence="3 4">
    <name type="scientific">Cupriavidus gilardii J11</name>
    <dbReference type="NCBI Taxonomy" id="936133"/>
    <lineage>
        <taxon>Bacteria</taxon>
        <taxon>Pseudomonadati</taxon>
        <taxon>Pseudomonadota</taxon>
        <taxon>Betaproteobacteria</taxon>
        <taxon>Burkholderiales</taxon>
        <taxon>Burkholderiaceae</taxon>
        <taxon>Cupriavidus</taxon>
    </lineage>
</organism>
<dbReference type="AlphaFoldDB" id="A0A562B894"/>
<evidence type="ECO:0000313" key="4">
    <source>
        <dbReference type="Proteomes" id="UP000318141"/>
    </source>
</evidence>
<protein>
    <submittedName>
        <fullName evidence="3">Acetyltransferase-like isoleucine patch superfamily enzyme</fullName>
    </submittedName>
</protein>
<evidence type="ECO:0000256" key="2">
    <source>
        <dbReference type="ARBA" id="ARBA00022679"/>
    </source>
</evidence>